<keyword evidence="1" id="KW-0472">Membrane</keyword>
<gene>
    <name evidence="3" type="ORF">SAMN02745172_00123</name>
</gene>
<reference evidence="3 4" key="1">
    <citation type="submission" date="2016-12" db="EMBL/GenBank/DDBJ databases">
        <authorList>
            <person name="Song W.-J."/>
            <person name="Kurnit D.M."/>
        </authorList>
    </citation>
    <scope>NUCLEOTIDE SEQUENCE [LARGE SCALE GENOMIC DNA]</scope>
    <source>
        <strain evidence="3 4">DSM 19599</strain>
    </source>
</reference>
<accession>A0A1M7Z501</accession>
<evidence type="ECO:0000259" key="2">
    <source>
        <dbReference type="Pfam" id="PF12146"/>
    </source>
</evidence>
<dbReference type="InterPro" id="IPR051044">
    <property type="entry name" value="MAG_DAG_Lipase"/>
</dbReference>
<keyword evidence="1" id="KW-1133">Transmembrane helix</keyword>
<sequence length="351" mass="37242">MTVAAPDAEGREEEGAAPVASTAADLAKAGIAGKASLLALEGAPVPSGGVVEMVQGRRGVPLRLARWRADPGTTPRGTVFVLLGRADFIEKYLEVVADLRARGYAVVVHEPRGQGHSGRLIRGQNWGHVASFHDYVADLDTVIRVAKRPTDGLPLPKPYVLLGHSAGGTVALMASYRLQRDIDRIVAVAPLIGFSGIGMPGWMLGLVIGAARLAGFGRRPSRARPQPPQLAFDGNPLTSDPVRFARIGAYLSADPGLVVGPPTFGWVKAARDAMLILHKPDLIARLTTPTLLFACGADRVVAPDAIERFGRLLPAGGTVLVPWARHELMMERDALRAEFWAAFDAFVAGGD</sequence>
<feature type="transmembrane region" description="Helical" evidence="1">
    <location>
        <begin position="185"/>
        <end position="214"/>
    </location>
</feature>
<dbReference type="Proteomes" id="UP000186406">
    <property type="component" value="Unassembled WGS sequence"/>
</dbReference>
<evidence type="ECO:0000313" key="4">
    <source>
        <dbReference type="Proteomes" id="UP000186406"/>
    </source>
</evidence>
<dbReference type="EMBL" id="FRXO01000001">
    <property type="protein sequence ID" value="SHO59955.1"/>
    <property type="molecule type" value="Genomic_DNA"/>
</dbReference>
<name>A0A1M7Z501_9HYPH</name>
<keyword evidence="4" id="KW-1185">Reference proteome</keyword>
<keyword evidence="1" id="KW-0812">Transmembrane</keyword>
<dbReference type="SUPFAM" id="SSF53474">
    <property type="entry name" value="alpha/beta-Hydrolases"/>
    <property type="match status" value="1"/>
</dbReference>
<evidence type="ECO:0000256" key="1">
    <source>
        <dbReference type="SAM" id="Phobius"/>
    </source>
</evidence>
<dbReference type="InterPro" id="IPR029058">
    <property type="entry name" value="AB_hydrolase_fold"/>
</dbReference>
<dbReference type="InterPro" id="IPR022742">
    <property type="entry name" value="Hydrolase_4"/>
</dbReference>
<dbReference type="AlphaFoldDB" id="A0A1M7Z501"/>
<dbReference type="OrthoDB" id="9788260at2"/>
<organism evidence="3 4">
    <name type="scientific">Pseudoxanthobacter soli DSM 19599</name>
    <dbReference type="NCBI Taxonomy" id="1123029"/>
    <lineage>
        <taxon>Bacteria</taxon>
        <taxon>Pseudomonadati</taxon>
        <taxon>Pseudomonadota</taxon>
        <taxon>Alphaproteobacteria</taxon>
        <taxon>Hyphomicrobiales</taxon>
        <taxon>Segnochrobactraceae</taxon>
        <taxon>Pseudoxanthobacter</taxon>
    </lineage>
</organism>
<evidence type="ECO:0000313" key="3">
    <source>
        <dbReference type="EMBL" id="SHO59955.1"/>
    </source>
</evidence>
<feature type="domain" description="Serine aminopeptidase S33" evidence="2">
    <location>
        <begin position="74"/>
        <end position="333"/>
    </location>
</feature>
<dbReference type="Pfam" id="PF12146">
    <property type="entry name" value="Hydrolase_4"/>
    <property type="match status" value="1"/>
</dbReference>
<dbReference type="STRING" id="1123029.SAMN02745172_00123"/>
<proteinExistence type="predicted"/>
<protein>
    <submittedName>
        <fullName evidence="3">Lysophospholipase</fullName>
    </submittedName>
</protein>
<dbReference type="Gene3D" id="3.40.50.1820">
    <property type="entry name" value="alpha/beta hydrolase"/>
    <property type="match status" value="1"/>
</dbReference>
<dbReference type="PANTHER" id="PTHR11614">
    <property type="entry name" value="PHOSPHOLIPASE-RELATED"/>
    <property type="match status" value="1"/>
</dbReference>